<evidence type="ECO:0000313" key="2">
    <source>
        <dbReference type="EMBL" id="KAA0039564.1"/>
    </source>
</evidence>
<dbReference type="PANTHER" id="PTHR37984">
    <property type="entry name" value="PROTEIN CBG26694"/>
    <property type="match status" value="1"/>
</dbReference>
<dbReference type="Proteomes" id="UP000321393">
    <property type="component" value="Unassembled WGS sequence"/>
</dbReference>
<organism evidence="2 4">
    <name type="scientific">Cucumis melo var. makuwa</name>
    <name type="common">Oriental melon</name>
    <dbReference type="NCBI Taxonomy" id="1194695"/>
    <lineage>
        <taxon>Eukaryota</taxon>
        <taxon>Viridiplantae</taxon>
        <taxon>Streptophyta</taxon>
        <taxon>Embryophyta</taxon>
        <taxon>Tracheophyta</taxon>
        <taxon>Spermatophyta</taxon>
        <taxon>Magnoliopsida</taxon>
        <taxon>eudicotyledons</taxon>
        <taxon>Gunneridae</taxon>
        <taxon>Pentapetalae</taxon>
        <taxon>rosids</taxon>
        <taxon>fabids</taxon>
        <taxon>Cucurbitales</taxon>
        <taxon>Cucurbitaceae</taxon>
        <taxon>Benincaseae</taxon>
        <taxon>Cucumis</taxon>
    </lineage>
</organism>
<keyword evidence="2" id="KW-0695">RNA-directed DNA polymerase</keyword>
<dbReference type="EMBL" id="SSTD01016048">
    <property type="protein sequence ID" value="TYK01737.1"/>
    <property type="molecule type" value="Genomic_DNA"/>
</dbReference>
<dbReference type="Gene3D" id="1.10.340.70">
    <property type="match status" value="1"/>
</dbReference>
<dbReference type="Proteomes" id="UP000321947">
    <property type="component" value="Unassembled WGS sequence"/>
</dbReference>
<accession>A0A5A7T7X6</accession>
<dbReference type="SUPFAM" id="SSF53098">
    <property type="entry name" value="Ribonuclease H-like"/>
    <property type="match status" value="1"/>
</dbReference>
<name>A0A5A7T7X6_CUCMM</name>
<keyword evidence="2" id="KW-0808">Transferase</keyword>
<dbReference type="OrthoDB" id="1938712at2759"/>
<evidence type="ECO:0000313" key="3">
    <source>
        <dbReference type="EMBL" id="TYK01737.1"/>
    </source>
</evidence>
<proteinExistence type="predicted"/>
<dbReference type="Pfam" id="PF17921">
    <property type="entry name" value="Integrase_H2C2"/>
    <property type="match status" value="1"/>
</dbReference>
<dbReference type="InterPro" id="IPR012337">
    <property type="entry name" value="RNaseH-like_sf"/>
</dbReference>
<dbReference type="GO" id="GO:0003964">
    <property type="term" value="F:RNA-directed DNA polymerase activity"/>
    <property type="evidence" value="ECO:0007669"/>
    <property type="project" value="UniProtKB-KW"/>
</dbReference>
<evidence type="ECO:0000259" key="1">
    <source>
        <dbReference type="Pfam" id="PF17921"/>
    </source>
</evidence>
<evidence type="ECO:0000313" key="4">
    <source>
        <dbReference type="Proteomes" id="UP000321393"/>
    </source>
</evidence>
<keyword evidence="2" id="KW-0548">Nucleotidyltransferase</keyword>
<reference evidence="4 5" key="1">
    <citation type="submission" date="2019-08" db="EMBL/GenBank/DDBJ databases">
        <title>Draft genome sequences of two oriental melons (Cucumis melo L. var makuwa).</title>
        <authorList>
            <person name="Kwon S.-Y."/>
        </authorList>
    </citation>
    <scope>NUCLEOTIDE SEQUENCE [LARGE SCALE GENOMIC DNA]</scope>
    <source>
        <strain evidence="5">cv. Chang Bougi</strain>
        <strain evidence="4">cv. SW 3</strain>
        <tissue evidence="2">Leaf</tissue>
    </source>
</reference>
<dbReference type="PANTHER" id="PTHR37984:SF5">
    <property type="entry name" value="PROTEIN NYNRIN-LIKE"/>
    <property type="match status" value="1"/>
</dbReference>
<gene>
    <name evidence="3" type="ORF">E5676_scaffold775G00660</name>
    <name evidence="2" type="ORF">E6C27_scaffold744G00340</name>
</gene>
<comment type="caution">
    <text evidence="2">The sequence shown here is derived from an EMBL/GenBank/DDBJ whole genome shotgun (WGS) entry which is preliminary data.</text>
</comment>
<protein>
    <submittedName>
        <fullName evidence="2">Reverse transcriptase</fullName>
    </submittedName>
</protein>
<feature type="domain" description="Integrase zinc-binding" evidence="1">
    <location>
        <begin position="59"/>
        <end position="113"/>
    </location>
</feature>
<dbReference type="EMBL" id="SSTE01018396">
    <property type="protein sequence ID" value="KAA0039564.1"/>
    <property type="molecule type" value="Genomic_DNA"/>
</dbReference>
<evidence type="ECO:0000313" key="5">
    <source>
        <dbReference type="Proteomes" id="UP000321947"/>
    </source>
</evidence>
<dbReference type="InterPro" id="IPR050951">
    <property type="entry name" value="Retrovirus_Pol_polyprotein"/>
</dbReference>
<dbReference type="InterPro" id="IPR041588">
    <property type="entry name" value="Integrase_H2C2"/>
</dbReference>
<dbReference type="AlphaFoldDB" id="A0A5A7T7X6"/>
<sequence>MSEIDESVRDTLRNFLQKDHAAQNVMNLAKAGKTRQFWVEEDLLVTKGNRLYVPGAWDLYKKLLYECHDTLWASHLGWQQTYALLKKCYFWSNMRDDVMQYTKTCRICQQDKVEKVKVARLFDPLPVPTRPWESVSMDFITHLPKVGDFEAILVTIDHFQSTLLSSPPPSSVQSK</sequence>